<feature type="transmembrane region" description="Helical" evidence="1">
    <location>
        <begin position="47"/>
        <end position="68"/>
    </location>
</feature>
<keyword evidence="1" id="KW-1133">Transmembrane helix</keyword>
<keyword evidence="1" id="KW-0812">Transmembrane</keyword>
<reference evidence="2" key="1">
    <citation type="journal article" date="2021" name="Proc. Natl. Acad. Sci. U.S.A.">
        <title>A Catalog of Tens of Thousands of Viruses from Human Metagenomes Reveals Hidden Associations with Chronic Diseases.</title>
        <authorList>
            <person name="Tisza M.J."/>
            <person name="Buck C.B."/>
        </authorList>
    </citation>
    <scope>NUCLEOTIDE SEQUENCE</scope>
    <source>
        <strain evidence="2">Ct9Y44</strain>
    </source>
</reference>
<accession>A0A8S5LYY4</accession>
<evidence type="ECO:0000256" key="1">
    <source>
        <dbReference type="SAM" id="Phobius"/>
    </source>
</evidence>
<dbReference type="EMBL" id="BK014770">
    <property type="protein sequence ID" value="DAD75039.1"/>
    <property type="molecule type" value="Genomic_DNA"/>
</dbReference>
<feature type="transmembrane region" description="Helical" evidence="1">
    <location>
        <begin position="15"/>
        <end position="35"/>
    </location>
</feature>
<organism evidence="2">
    <name type="scientific">Siphoviridae sp. ct9Y44</name>
    <dbReference type="NCBI Taxonomy" id="2826176"/>
    <lineage>
        <taxon>Viruses</taxon>
        <taxon>Duplodnaviria</taxon>
        <taxon>Heunggongvirae</taxon>
        <taxon>Uroviricota</taxon>
        <taxon>Caudoviricetes</taxon>
    </lineage>
</organism>
<evidence type="ECO:0000313" key="2">
    <source>
        <dbReference type="EMBL" id="DAD75039.1"/>
    </source>
</evidence>
<proteinExistence type="predicted"/>
<keyword evidence="1" id="KW-0472">Membrane</keyword>
<protein>
    <submittedName>
        <fullName evidence="2">Uncharacterized protein</fullName>
    </submittedName>
</protein>
<sequence length="74" mass="8142">MRLSILRGAVASDSVRNVIVLFAVSVIAQFCELIINQKKVMPMMESLFLAFLIVVQSVGASMIANLLLSLKYLI</sequence>
<name>A0A8S5LYY4_9CAUD</name>